<evidence type="ECO:0000256" key="1">
    <source>
        <dbReference type="ARBA" id="ARBA00022691"/>
    </source>
</evidence>
<evidence type="ECO:0000256" key="2">
    <source>
        <dbReference type="ARBA" id="ARBA00033753"/>
    </source>
</evidence>
<dbReference type="KEGG" id="eiv:EIN_523490"/>
<dbReference type="InterPro" id="IPR036413">
    <property type="entry name" value="YaeB-like_sf"/>
</dbReference>
<dbReference type="Gene3D" id="2.40.30.70">
    <property type="entry name" value="YaeB-like"/>
    <property type="match status" value="1"/>
</dbReference>
<keyword evidence="5" id="KW-1185">Reference proteome</keyword>
<gene>
    <name evidence="4" type="ORF">EIN_523490</name>
</gene>
<dbReference type="RefSeq" id="XP_004259232.1">
    <property type="nucleotide sequence ID" value="XM_004259184.1"/>
</dbReference>
<reference evidence="4 5" key="1">
    <citation type="submission" date="2012-10" db="EMBL/GenBank/DDBJ databases">
        <authorList>
            <person name="Zafar N."/>
            <person name="Inman J."/>
            <person name="Hall N."/>
            <person name="Lorenzi H."/>
            <person name="Caler E."/>
        </authorList>
    </citation>
    <scope>NUCLEOTIDE SEQUENCE [LARGE SCALE GENOMIC DNA]</scope>
    <source>
        <strain evidence="4 5">IP1</strain>
    </source>
</reference>
<dbReference type="InterPro" id="IPR040372">
    <property type="entry name" value="YaeB-like"/>
</dbReference>
<evidence type="ECO:0000259" key="3">
    <source>
        <dbReference type="PROSITE" id="PS51668"/>
    </source>
</evidence>
<dbReference type="Pfam" id="PF01980">
    <property type="entry name" value="TrmO_N"/>
    <property type="match status" value="1"/>
</dbReference>
<dbReference type="GeneID" id="14891467"/>
<organism evidence="4 5">
    <name type="scientific">Entamoeba invadens IP1</name>
    <dbReference type="NCBI Taxonomy" id="370355"/>
    <lineage>
        <taxon>Eukaryota</taxon>
        <taxon>Amoebozoa</taxon>
        <taxon>Evosea</taxon>
        <taxon>Archamoebae</taxon>
        <taxon>Mastigamoebida</taxon>
        <taxon>Entamoebidae</taxon>
        <taxon>Entamoeba</taxon>
    </lineage>
</organism>
<dbReference type="EMBL" id="KB206368">
    <property type="protein sequence ID" value="ELP92461.1"/>
    <property type="molecule type" value="Genomic_DNA"/>
</dbReference>
<dbReference type="Proteomes" id="UP000014680">
    <property type="component" value="Unassembled WGS sequence"/>
</dbReference>
<evidence type="ECO:0000313" key="4">
    <source>
        <dbReference type="EMBL" id="ELP92461.1"/>
    </source>
</evidence>
<dbReference type="PROSITE" id="PS51668">
    <property type="entry name" value="TSAA_2"/>
    <property type="match status" value="1"/>
</dbReference>
<comment type="similarity">
    <text evidence="2">Belongs to the tRNA methyltransferase O family.</text>
</comment>
<keyword evidence="1" id="KW-0949">S-adenosyl-L-methionine</keyword>
<evidence type="ECO:0000313" key="5">
    <source>
        <dbReference type="Proteomes" id="UP000014680"/>
    </source>
</evidence>
<dbReference type="PANTHER" id="PTHR12818">
    <property type="entry name" value="TRNA (ADENINE(37)-N6)-METHYLTRANSFERASE"/>
    <property type="match status" value="1"/>
</dbReference>
<feature type="domain" description="TsaA-like" evidence="3">
    <location>
        <begin position="77"/>
        <end position="212"/>
    </location>
</feature>
<name>A0A0A1UBA4_ENTIV</name>
<dbReference type="AlphaFoldDB" id="A0A0A1UBA4"/>
<dbReference type="VEuPathDB" id="AmoebaDB:EIN_523490"/>
<dbReference type="NCBIfam" id="TIGR00104">
    <property type="entry name" value="tRNA_TsaA"/>
    <property type="match status" value="1"/>
</dbReference>
<dbReference type="InterPro" id="IPR023370">
    <property type="entry name" value="TrmO-like_N"/>
</dbReference>
<protein>
    <recommendedName>
        <fullName evidence="3">TsaA-like domain-containing protein</fullName>
    </recommendedName>
</protein>
<accession>A0A0A1UBA4</accession>
<dbReference type="Gene3D" id="3.30.2310.10">
    <property type="entry name" value="YaeB-like"/>
    <property type="match status" value="1"/>
</dbReference>
<dbReference type="PANTHER" id="PTHR12818:SF0">
    <property type="entry name" value="TRNA (ADENINE(37)-N6)-METHYLTRANSFERASE"/>
    <property type="match status" value="1"/>
</dbReference>
<sequence>MAEERLYSSYLFLLESLELPTTIPILEEQPDKVEAVLRVTENFVKKVLKESPHLIPPQPLKKVEILQKMIKEEYITYKVIGTVSSIFTEPNGTPRQGSMAPLTRCKITFLKWVVPEVALKELSEFSHCLVYFKFHLNTNTVYHPLVVPPKRGEKTSVFATRSPHRPNNIGMTVAKIIRVGKDELYLGGIDLVDGTPIVDIKPYTYADSIQADTLQVPDWLNNSSSIKSIVKFDESVFPKLKQLVPTPFYSTLNDFVDVVEEVLALDIRTIHMQQKHTVKRYGVLIDHINVTFVQSGDQEVTVVDVEKCETAKFHSKE</sequence>
<dbReference type="OrthoDB" id="4882at2759"/>
<proteinExistence type="inferred from homology"/>
<dbReference type="InterPro" id="IPR036414">
    <property type="entry name" value="YaeB_N_sf"/>
</dbReference>
<dbReference type="OMA" id="NPRTINW"/>
<dbReference type="SUPFAM" id="SSF118196">
    <property type="entry name" value="YaeB-like"/>
    <property type="match status" value="1"/>
</dbReference>
<dbReference type="CDD" id="cd09281">
    <property type="entry name" value="UPF0066"/>
    <property type="match status" value="1"/>
</dbReference>